<protein>
    <submittedName>
        <fullName evidence="2">Uncharacterized protein</fullName>
    </submittedName>
</protein>
<dbReference type="EMBL" id="MG770214">
    <property type="protein sequence ID" value="AUV60687.1"/>
    <property type="molecule type" value="Genomic_DNA"/>
</dbReference>
<keyword evidence="1" id="KW-0812">Transmembrane</keyword>
<gene>
    <name evidence="2" type="ORF">SEA_STEVEFRENCH_85</name>
</gene>
<feature type="transmembrane region" description="Helical" evidence="1">
    <location>
        <begin position="20"/>
        <end position="46"/>
    </location>
</feature>
<keyword evidence="1" id="KW-0472">Membrane</keyword>
<sequence>MGEHWFVRLFDPPKSDKPLVFIGKFMAVTLALTTVVMAVFIVIALII</sequence>
<name>A0A2K9VEJ7_9CAUD</name>
<keyword evidence="1" id="KW-1133">Transmembrane helix</keyword>
<accession>A0A2K9VEJ7</accession>
<proteinExistence type="predicted"/>
<reference evidence="2 3" key="1">
    <citation type="submission" date="2018-01" db="EMBL/GenBank/DDBJ databases">
        <authorList>
            <person name="Brammer T.X."/>
            <person name="Firkus N.C."/>
            <person name="Haglund K.L."/>
            <person name="Heubel C."/>
            <person name="Johnson K."/>
            <person name="Lowery J.D."/>
            <person name="Neidermyer S.M."/>
            <person name="Richards M.A."/>
            <person name="Urick M.N."/>
            <person name="Bonilla J.A."/>
            <person name="Klyczek K."/>
            <person name="Garlena R.A."/>
            <person name="Russell D.A."/>
            <person name="Pope W.H."/>
            <person name="Jacobs-Sera D."/>
            <person name="Hendrix R.W."/>
            <person name="Hatfull G.F."/>
        </authorList>
    </citation>
    <scope>NUCLEOTIDE SEQUENCE [LARGE SCALE GENOMIC DNA]</scope>
</reference>
<dbReference type="Proteomes" id="UP000241128">
    <property type="component" value="Segment"/>
</dbReference>
<evidence type="ECO:0000256" key="1">
    <source>
        <dbReference type="SAM" id="Phobius"/>
    </source>
</evidence>
<organism evidence="2 3">
    <name type="scientific">Gordonia phage SteveFrench</name>
    <dbReference type="NCBI Taxonomy" id="2079281"/>
    <lineage>
        <taxon>Viruses</taxon>
        <taxon>Duplodnaviria</taxon>
        <taxon>Heunggongvirae</taxon>
        <taxon>Uroviricota</taxon>
        <taxon>Caudoviricetes</taxon>
        <taxon>Montyvirus</taxon>
        <taxon>Montyvirus stevefrench</taxon>
    </lineage>
</organism>
<evidence type="ECO:0000313" key="2">
    <source>
        <dbReference type="EMBL" id="AUV60687.1"/>
    </source>
</evidence>
<keyword evidence="3" id="KW-1185">Reference proteome</keyword>
<evidence type="ECO:0000313" key="3">
    <source>
        <dbReference type="Proteomes" id="UP000241128"/>
    </source>
</evidence>